<dbReference type="FunFam" id="3.10.260.20:FF:000002">
    <property type="entry name" value="SKI-like oncogene a"/>
    <property type="match status" value="1"/>
</dbReference>
<dbReference type="InterPro" id="IPR037000">
    <property type="entry name" value="Ski_DNA-bd_sf"/>
</dbReference>
<feature type="compositionally biased region" description="Gly residues" evidence="3">
    <location>
        <begin position="71"/>
        <end position="83"/>
    </location>
</feature>
<feature type="region of interest" description="Disordered" evidence="3">
    <location>
        <begin position="519"/>
        <end position="543"/>
    </location>
</feature>
<dbReference type="PANTHER" id="PTHR10005:SF25">
    <property type="entry name" value="SNO ONCOGENE, ISOFORM B"/>
    <property type="match status" value="1"/>
</dbReference>
<dbReference type="Gene3D" id="3.10.390.10">
    <property type="entry name" value="SAND domain-like"/>
    <property type="match status" value="1"/>
</dbReference>
<feature type="compositionally biased region" description="Acidic residues" evidence="3">
    <location>
        <begin position="843"/>
        <end position="852"/>
    </location>
</feature>
<accession>A0AAG5DRS5</accession>
<dbReference type="SMART" id="SM01046">
    <property type="entry name" value="c-SKI_SMAD_bind"/>
    <property type="match status" value="1"/>
</dbReference>
<feature type="region of interest" description="Disordered" evidence="3">
    <location>
        <begin position="586"/>
        <end position="635"/>
    </location>
</feature>
<feature type="region of interest" description="Disordered" evidence="3">
    <location>
        <begin position="1102"/>
        <end position="1168"/>
    </location>
</feature>
<feature type="compositionally biased region" description="Low complexity" evidence="3">
    <location>
        <begin position="1299"/>
        <end position="1320"/>
    </location>
</feature>
<dbReference type="SUPFAM" id="SSF46955">
    <property type="entry name" value="Putative DNA-binding domain"/>
    <property type="match status" value="1"/>
</dbReference>
<feature type="coiled-coil region" evidence="2">
    <location>
        <begin position="898"/>
        <end position="946"/>
    </location>
</feature>
<feature type="compositionally biased region" description="Low complexity" evidence="3">
    <location>
        <begin position="1360"/>
        <end position="1376"/>
    </location>
</feature>
<evidence type="ECO:0000259" key="4">
    <source>
        <dbReference type="SMART" id="SM01046"/>
    </source>
</evidence>
<reference evidence="5" key="1">
    <citation type="submission" date="2024-04" db="UniProtKB">
        <authorList>
            <consortium name="EnsemblMetazoa"/>
        </authorList>
    </citation>
    <scope>IDENTIFICATION</scope>
    <source>
        <strain evidence="5">EBRO</strain>
    </source>
</reference>
<feature type="compositionally biased region" description="Polar residues" evidence="3">
    <location>
        <begin position="853"/>
        <end position="863"/>
    </location>
</feature>
<dbReference type="InterPro" id="IPR023216">
    <property type="entry name" value="Tscrpt_reg_SKI_SnoN"/>
</dbReference>
<dbReference type="InterPro" id="IPR009061">
    <property type="entry name" value="DNA-bd_dom_put_sf"/>
</dbReference>
<dbReference type="Proteomes" id="UP000075880">
    <property type="component" value="Unassembled WGS sequence"/>
</dbReference>
<organism evidence="5 6">
    <name type="scientific">Anopheles atroparvus</name>
    <name type="common">European mosquito</name>
    <dbReference type="NCBI Taxonomy" id="41427"/>
    <lineage>
        <taxon>Eukaryota</taxon>
        <taxon>Metazoa</taxon>
        <taxon>Ecdysozoa</taxon>
        <taxon>Arthropoda</taxon>
        <taxon>Hexapoda</taxon>
        <taxon>Insecta</taxon>
        <taxon>Pterygota</taxon>
        <taxon>Neoptera</taxon>
        <taxon>Endopterygota</taxon>
        <taxon>Diptera</taxon>
        <taxon>Nematocera</taxon>
        <taxon>Culicoidea</taxon>
        <taxon>Culicidae</taxon>
        <taxon>Anophelinae</taxon>
        <taxon>Anopheles</taxon>
    </lineage>
</organism>
<evidence type="ECO:0000256" key="2">
    <source>
        <dbReference type="SAM" id="Coils"/>
    </source>
</evidence>
<dbReference type="GO" id="GO:0000978">
    <property type="term" value="F:RNA polymerase II cis-regulatory region sequence-specific DNA binding"/>
    <property type="evidence" value="ECO:0007669"/>
    <property type="project" value="TreeGrafter"/>
</dbReference>
<dbReference type="CDD" id="cd21079">
    <property type="entry name" value="DHD_Ski_Sno"/>
    <property type="match status" value="1"/>
</dbReference>
<dbReference type="PANTHER" id="PTHR10005">
    <property type="entry name" value="SKI ONCOGENE-RELATED"/>
    <property type="match status" value="1"/>
</dbReference>
<evidence type="ECO:0000256" key="3">
    <source>
        <dbReference type="SAM" id="MobiDB-lite"/>
    </source>
</evidence>
<feature type="domain" description="c-SKI SMAD4-binding" evidence="4">
    <location>
        <begin position="224"/>
        <end position="316"/>
    </location>
</feature>
<sequence length="1376" mass="148702">MSETYVPPHVISVLKTYQDTAPKSLHGPGLSLVHPSKAGSIVVRSDTPEHHVAAAAAAAASHHHLHHTSGGHYGGGRGGGGSGGDEEQPQRLSAIVPPVPIMTTPDPDCGIVQMTVLEGKRIGCFLLGGEMRLCLPQIFNHILEKFSLEQINVSIQELMIYLYNCTDQQLQEFKRARIIPETAKTCGLITRTNAERLCSALLHKPLELRTRAALKMGGSGGHSAFRVYHRCFGKCDGIFTPELYSGEEPACVECCKCSGMFTPQEFVCHQHEPQEIRTCHWGFNSSNWALYIHVDEGEKNREEHAQLLKKIWTRELEYEQEQECEQELWNARQKSAREDNGLLAIKAEPQDIPLKKPKLMSDGSSLYHSSSRQLQAQQHHLVAAQQQLLHHHQQQQQQLQVREQQLLAREQQLQQQTSAAFRPWTAQQKKYAQQQQQQQQQQQLMLQQMGPYANGGTTTSIVNGTVRATSPGGSILGLSQEPPLLQNPENVVPMSETDKFERSYQPNVALVPRKSILCGKDSTSSPSTAMVGRREHERSADRSVIKCELVQIKQESPPTPPAASSHDQSSVVRSAVIKCDMQIKQERPGTPLSAHHEHDEDRQNTPSPRPPVAAQVPVSPPSPQHLHHHHHQRQGAIAYSTIINKQQKQQGMVSSMAIAAPYGGSSGGSNSNSPMTLPPDVQQHHSSGSNEITSSTSPLPPALVMGMNGCIGGAGSVSDKPKLVMIKETISPPLMRPGSNATSARHSPHSHVVLLQQARQQEHQQHIVGGHQQLSPPPQHHHQVGEHHHQPLYLHHHHHHVLHHHRSHHGVVPATGGSGGGVGPGTIIHKNGVPMVGNSEFELSTDTDDDSQTGEPDSSNAPSTVELIGEVLKEVEPETKQQIMDIFKGLLRESRLEHQRLLVELGAKEDQLVEIQRQKDHLQQQVHQLQHELDRALLKIDSFREHHLQQQQQQQHHSMLVRGVGAGESSISSTPPSPLSLVSNGSNNSINSQSHQHQQLIERRNSFPEKSVAITKPPKKMRRHSPDDSPTVLMLASPTPVPAHAHSQSPSAVVGLPSTLPACLSITATSVMVASKSTHLPDTEASIASAREEVRAQISVTPVPLSPSTQQAHHRKALSTSLSNSTATSSLSSFSSSSPSPPGQQGGGALQPPPPPPPSSATNVPASPTTIAATNSTIVDLKTTPATPRAMTVVESVTAISLATAKSNDSSKRPSDNTVSPIVVIVPGGGAPISPRPPSRPLTSSVSPPGNTFRSGINGDERDLGNDDENEDDYGDEDDDAEEDIEDHHEEPRRRVVHSSNSSGGTSSGAMSAGGSVPSAKASINHKQSGRGADRGGSKVSTSPSASSNQENDSPNRAKGGSSSSSSSNGSSNDSN</sequence>
<comment type="similarity">
    <text evidence="1">Belongs to the SKI family.</text>
</comment>
<evidence type="ECO:0000256" key="1">
    <source>
        <dbReference type="ARBA" id="ARBA00009513"/>
    </source>
</evidence>
<feature type="compositionally biased region" description="Low complexity" evidence="3">
    <location>
        <begin position="1118"/>
        <end position="1138"/>
    </location>
</feature>
<feature type="region of interest" description="Disordered" evidence="3">
    <location>
        <begin position="57"/>
        <end position="89"/>
    </location>
</feature>
<dbReference type="GO" id="GO:0005737">
    <property type="term" value="C:cytoplasm"/>
    <property type="evidence" value="ECO:0007669"/>
    <property type="project" value="TreeGrafter"/>
</dbReference>
<dbReference type="InterPro" id="IPR014890">
    <property type="entry name" value="c-SKI_SMAD4-bd_dom"/>
</dbReference>
<feature type="region of interest" description="Disordered" evidence="3">
    <location>
        <begin position="760"/>
        <end position="788"/>
    </location>
</feature>
<dbReference type="GO" id="GO:0005667">
    <property type="term" value="C:transcription regulator complex"/>
    <property type="evidence" value="ECO:0007669"/>
    <property type="project" value="TreeGrafter"/>
</dbReference>
<dbReference type="EnsemblMetazoa" id="ENSAATROPT015972">
    <property type="protein sequence ID" value="ENSAATROPP014027"/>
    <property type="gene ID" value="ENSAATROPG013069"/>
</dbReference>
<feature type="compositionally biased region" description="Low complexity" evidence="3">
    <location>
        <begin position="686"/>
        <end position="697"/>
    </location>
</feature>
<dbReference type="GO" id="GO:0046332">
    <property type="term" value="F:SMAD binding"/>
    <property type="evidence" value="ECO:0007669"/>
    <property type="project" value="InterPro"/>
</dbReference>
<dbReference type="InterPro" id="IPR010919">
    <property type="entry name" value="SAND-like_dom_sf"/>
</dbReference>
<dbReference type="Gene3D" id="3.10.260.20">
    <property type="entry name" value="Ski"/>
    <property type="match status" value="1"/>
</dbReference>
<dbReference type="GO" id="GO:0030514">
    <property type="term" value="P:negative regulation of BMP signaling pathway"/>
    <property type="evidence" value="ECO:0007669"/>
    <property type="project" value="TreeGrafter"/>
</dbReference>
<dbReference type="SUPFAM" id="SSF63763">
    <property type="entry name" value="SAND domain-like"/>
    <property type="match status" value="1"/>
</dbReference>
<dbReference type="GO" id="GO:0000981">
    <property type="term" value="F:DNA-binding transcription factor activity, RNA polymerase II-specific"/>
    <property type="evidence" value="ECO:0007669"/>
    <property type="project" value="TreeGrafter"/>
</dbReference>
<feature type="compositionally biased region" description="Basic and acidic residues" evidence="3">
    <location>
        <begin position="594"/>
        <end position="603"/>
    </location>
</feature>
<dbReference type="Pfam" id="PF08782">
    <property type="entry name" value="c-SKI_SMAD_bind"/>
    <property type="match status" value="1"/>
</dbReference>
<feature type="region of interest" description="Disordered" evidence="3">
    <location>
        <begin position="664"/>
        <end position="697"/>
    </location>
</feature>
<dbReference type="InterPro" id="IPR003380">
    <property type="entry name" value="SKI/SNO/DAC"/>
</dbReference>
<dbReference type="Pfam" id="PF02437">
    <property type="entry name" value="Ski_Sno_DHD"/>
    <property type="match status" value="1"/>
</dbReference>
<evidence type="ECO:0000313" key="5">
    <source>
        <dbReference type="EnsemblMetazoa" id="ENSAATROPP014027"/>
    </source>
</evidence>
<keyword evidence="6" id="KW-1185">Reference proteome</keyword>
<feature type="region of interest" description="Disordered" evidence="3">
    <location>
        <begin position="1228"/>
        <end position="1376"/>
    </location>
</feature>
<proteinExistence type="inferred from homology"/>
<feature type="compositionally biased region" description="Acidic residues" evidence="3">
    <location>
        <begin position="1266"/>
        <end position="1285"/>
    </location>
</feature>
<name>A0AAG5DRS5_ANOAO</name>
<keyword evidence="2" id="KW-0175">Coiled coil</keyword>
<feature type="compositionally biased region" description="Low complexity" evidence="3">
    <location>
        <begin position="969"/>
        <end position="996"/>
    </location>
</feature>
<feature type="region of interest" description="Disordered" evidence="3">
    <location>
        <begin position="837"/>
        <end position="863"/>
    </location>
</feature>
<dbReference type="GO" id="GO:0005634">
    <property type="term" value="C:nucleus"/>
    <property type="evidence" value="ECO:0007669"/>
    <property type="project" value="TreeGrafter"/>
</dbReference>
<protein>
    <recommendedName>
        <fullName evidence="4">c-SKI SMAD4-binding domain-containing protein</fullName>
    </recommendedName>
</protein>
<feature type="compositionally biased region" description="Polar residues" evidence="3">
    <location>
        <begin position="1339"/>
        <end position="1355"/>
    </location>
</feature>
<feature type="compositionally biased region" description="Basic and acidic residues" evidence="3">
    <location>
        <begin position="532"/>
        <end position="543"/>
    </location>
</feature>
<evidence type="ECO:0000313" key="6">
    <source>
        <dbReference type="Proteomes" id="UP000075880"/>
    </source>
</evidence>
<feature type="region of interest" description="Disordered" evidence="3">
    <location>
        <begin position="964"/>
        <end position="996"/>
    </location>
</feature>